<feature type="compositionally biased region" description="Polar residues" evidence="1">
    <location>
        <begin position="1"/>
        <end position="14"/>
    </location>
</feature>
<dbReference type="Proteomes" id="UP000014680">
    <property type="component" value="Unassembled WGS sequence"/>
</dbReference>
<dbReference type="GeneID" id="14893599"/>
<reference evidence="2 3" key="1">
    <citation type="submission" date="2012-10" db="EMBL/GenBank/DDBJ databases">
        <authorList>
            <person name="Zafar N."/>
            <person name="Inman J."/>
            <person name="Hall N."/>
            <person name="Lorenzi H."/>
            <person name="Caler E."/>
        </authorList>
    </citation>
    <scope>NUCLEOTIDE SEQUENCE [LARGE SCALE GENOMIC DNA]</scope>
    <source>
        <strain evidence="2 3">IP1</strain>
    </source>
</reference>
<dbReference type="AlphaFoldDB" id="A0A0A1UH43"/>
<accession>A0A0A1UH43</accession>
<gene>
    <name evidence="2" type="ORF">EIN_498380</name>
</gene>
<proteinExistence type="predicted"/>
<evidence type="ECO:0000313" key="2">
    <source>
        <dbReference type="EMBL" id="ELP94638.1"/>
    </source>
</evidence>
<feature type="compositionally biased region" description="Low complexity" evidence="1">
    <location>
        <begin position="15"/>
        <end position="28"/>
    </location>
</feature>
<protein>
    <submittedName>
        <fullName evidence="2">Uncharacterized protein</fullName>
    </submittedName>
</protein>
<dbReference type="KEGG" id="eiv:EIN_498380"/>
<evidence type="ECO:0000256" key="1">
    <source>
        <dbReference type="SAM" id="MobiDB-lite"/>
    </source>
</evidence>
<evidence type="ECO:0000313" key="3">
    <source>
        <dbReference type="Proteomes" id="UP000014680"/>
    </source>
</evidence>
<organism evidence="2 3">
    <name type="scientific">Entamoeba invadens IP1</name>
    <dbReference type="NCBI Taxonomy" id="370355"/>
    <lineage>
        <taxon>Eukaryota</taxon>
        <taxon>Amoebozoa</taxon>
        <taxon>Evosea</taxon>
        <taxon>Archamoebae</taxon>
        <taxon>Mastigamoebida</taxon>
        <taxon>Entamoebidae</taxon>
        <taxon>Entamoeba</taxon>
    </lineage>
</organism>
<dbReference type="EMBL" id="KB206184">
    <property type="protein sequence ID" value="ELP94638.1"/>
    <property type="molecule type" value="Genomic_DNA"/>
</dbReference>
<feature type="region of interest" description="Disordered" evidence="1">
    <location>
        <begin position="1"/>
        <end position="61"/>
    </location>
</feature>
<keyword evidence="3" id="KW-1185">Reference proteome</keyword>
<sequence length="245" mass="28031">MSATNISIQPSSPLSMSDTESEFSSSQSLRERQPYPFNLHTTSDTFSKTCNKPPLPSDFTRNTSLESQRQYKTPAKRLSYLRERKIIGRNEESQIIDGLQYLLVTQHHATFYYLKEKKSKKTIKFRIPYSMELNGITLDVDGLCSIGEKWLVDIGVCQKSSEKDKSQKRIQRSKEAEVNGAFICILDSLGYTLDFKKLKEKVGRKTTPFLKTIALTFPDGTICSIEDVKLWGMQYDLLLNQQDVC</sequence>
<dbReference type="VEuPathDB" id="AmoebaDB:EIN_498380"/>
<dbReference type="RefSeq" id="XP_004261409.1">
    <property type="nucleotide sequence ID" value="XM_004261361.1"/>
</dbReference>
<dbReference type="OrthoDB" id="26662at2759"/>
<name>A0A0A1UH43_ENTIV</name>
<feature type="compositionally biased region" description="Polar residues" evidence="1">
    <location>
        <begin position="39"/>
        <end position="50"/>
    </location>
</feature>